<protein>
    <submittedName>
        <fullName evidence="1">Uncharacterized protein</fullName>
    </submittedName>
</protein>
<reference evidence="1 2" key="1">
    <citation type="journal article" date="2021" name="Commun. Biol.">
        <title>The genome of Shorea leprosula (Dipterocarpaceae) highlights the ecological relevance of drought in aseasonal tropical rainforests.</title>
        <authorList>
            <person name="Ng K.K.S."/>
            <person name="Kobayashi M.J."/>
            <person name="Fawcett J.A."/>
            <person name="Hatakeyama M."/>
            <person name="Paape T."/>
            <person name="Ng C.H."/>
            <person name="Ang C.C."/>
            <person name="Tnah L.H."/>
            <person name="Lee C.T."/>
            <person name="Nishiyama T."/>
            <person name="Sese J."/>
            <person name="O'Brien M.J."/>
            <person name="Copetti D."/>
            <person name="Mohd Noor M.I."/>
            <person name="Ong R.C."/>
            <person name="Putra M."/>
            <person name="Sireger I.Z."/>
            <person name="Indrioko S."/>
            <person name="Kosugi Y."/>
            <person name="Izuno A."/>
            <person name="Isagi Y."/>
            <person name="Lee S.L."/>
            <person name="Shimizu K.K."/>
        </authorList>
    </citation>
    <scope>NUCLEOTIDE SEQUENCE [LARGE SCALE GENOMIC DNA]</scope>
    <source>
        <strain evidence="1">214</strain>
    </source>
</reference>
<feature type="non-terminal residue" evidence="1">
    <location>
        <position position="1"/>
    </location>
</feature>
<evidence type="ECO:0000313" key="2">
    <source>
        <dbReference type="Proteomes" id="UP001054252"/>
    </source>
</evidence>
<dbReference type="Proteomes" id="UP001054252">
    <property type="component" value="Unassembled WGS sequence"/>
</dbReference>
<accession>A0AAV5MVF1</accession>
<name>A0AAV5MVF1_9ROSI</name>
<evidence type="ECO:0000313" key="1">
    <source>
        <dbReference type="EMBL" id="GKV53985.1"/>
    </source>
</evidence>
<comment type="caution">
    <text evidence="1">The sequence shown here is derived from an EMBL/GenBank/DDBJ whole genome shotgun (WGS) entry which is preliminary data.</text>
</comment>
<sequence length="9" mass="1260">YLLRMHQNW</sequence>
<dbReference type="EMBL" id="BPVZ01002612">
    <property type="protein sequence ID" value="GKV53985.1"/>
    <property type="molecule type" value="Genomic_DNA"/>
</dbReference>
<organism evidence="1 2">
    <name type="scientific">Rubroshorea leprosula</name>
    <dbReference type="NCBI Taxonomy" id="152421"/>
    <lineage>
        <taxon>Eukaryota</taxon>
        <taxon>Viridiplantae</taxon>
        <taxon>Streptophyta</taxon>
        <taxon>Embryophyta</taxon>
        <taxon>Tracheophyta</taxon>
        <taxon>Spermatophyta</taxon>
        <taxon>Magnoliopsida</taxon>
        <taxon>eudicotyledons</taxon>
        <taxon>Gunneridae</taxon>
        <taxon>Pentapetalae</taxon>
        <taxon>rosids</taxon>
        <taxon>malvids</taxon>
        <taxon>Malvales</taxon>
        <taxon>Dipterocarpaceae</taxon>
        <taxon>Rubroshorea</taxon>
    </lineage>
</organism>
<proteinExistence type="predicted"/>
<gene>
    <name evidence="1" type="ORF">SLEP1_g60495</name>
</gene>
<keyword evidence="2" id="KW-1185">Reference proteome</keyword>